<organism evidence="1 2">
    <name type="scientific">Globodera rostochiensis</name>
    <name type="common">Golden nematode worm</name>
    <name type="synonym">Heterodera rostochiensis</name>
    <dbReference type="NCBI Taxonomy" id="31243"/>
    <lineage>
        <taxon>Eukaryota</taxon>
        <taxon>Metazoa</taxon>
        <taxon>Ecdysozoa</taxon>
        <taxon>Nematoda</taxon>
        <taxon>Chromadorea</taxon>
        <taxon>Rhabditida</taxon>
        <taxon>Tylenchina</taxon>
        <taxon>Tylenchomorpha</taxon>
        <taxon>Tylenchoidea</taxon>
        <taxon>Heteroderidae</taxon>
        <taxon>Heteroderinae</taxon>
        <taxon>Globodera</taxon>
    </lineage>
</organism>
<protein>
    <submittedName>
        <fullName evidence="2">Uncharacterized protein</fullName>
    </submittedName>
</protein>
<proteinExistence type="predicted"/>
<reference evidence="2" key="1">
    <citation type="submission" date="2022-11" db="UniProtKB">
        <authorList>
            <consortium name="WormBaseParasite"/>
        </authorList>
    </citation>
    <scope>IDENTIFICATION</scope>
</reference>
<dbReference type="WBParaSite" id="Gr19_v10_g14940.t1">
    <property type="protein sequence ID" value="Gr19_v10_g14940.t1"/>
    <property type="gene ID" value="Gr19_v10_g14940"/>
</dbReference>
<name>A0A914HB19_GLORO</name>
<accession>A0A914HB19</accession>
<keyword evidence="1" id="KW-1185">Reference proteome</keyword>
<dbReference type="AlphaFoldDB" id="A0A914HB19"/>
<dbReference type="Proteomes" id="UP000887572">
    <property type="component" value="Unplaced"/>
</dbReference>
<evidence type="ECO:0000313" key="2">
    <source>
        <dbReference type="WBParaSite" id="Gr19_v10_g14940.t1"/>
    </source>
</evidence>
<sequence>MASDSTPCFASSKLEKLALRGRLLNVRNGKSIFLRTEQLHDLLSTQNIRPKLLELFKAHIAVNVCVQYRISSNFEEP</sequence>
<evidence type="ECO:0000313" key="1">
    <source>
        <dbReference type="Proteomes" id="UP000887572"/>
    </source>
</evidence>